<dbReference type="AlphaFoldDB" id="K6Y6Q7"/>
<evidence type="ECO:0000313" key="1">
    <source>
        <dbReference type="EMBL" id="GAC28474.1"/>
    </source>
</evidence>
<name>K6Y6Q7_9ALTE</name>
<accession>K6Y6Q7</accession>
<protein>
    <submittedName>
        <fullName evidence="1">Uncharacterized protein</fullName>
    </submittedName>
</protein>
<comment type="caution">
    <text evidence="1">The sequence shown here is derived from an EMBL/GenBank/DDBJ whole genome shotgun (WGS) entry which is preliminary data.</text>
</comment>
<organism evidence="1 2">
    <name type="scientific">Brumicola pallidula DSM 14239 = ACAM 615</name>
    <dbReference type="NCBI Taxonomy" id="1121922"/>
    <lineage>
        <taxon>Bacteria</taxon>
        <taxon>Pseudomonadati</taxon>
        <taxon>Pseudomonadota</taxon>
        <taxon>Gammaproteobacteria</taxon>
        <taxon>Alteromonadales</taxon>
        <taxon>Alteromonadaceae</taxon>
        <taxon>Brumicola</taxon>
    </lineage>
</organism>
<sequence length="45" mass="5160">MVRVLKAHAFDLYVPKVKAIHTKIGPPQACIADALVMFKIYSRYR</sequence>
<keyword evidence="2" id="KW-1185">Reference proteome</keyword>
<gene>
    <name evidence="1" type="ORF">GPAL_1610</name>
</gene>
<evidence type="ECO:0000313" key="2">
    <source>
        <dbReference type="Proteomes" id="UP000006251"/>
    </source>
</evidence>
<dbReference type="EMBL" id="BAEQ01000024">
    <property type="protein sequence ID" value="GAC28474.1"/>
    <property type="molecule type" value="Genomic_DNA"/>
</dbReference>
<dbReference type="Proteomes" id="UP000006251">
    <property type="component" value="Unassembled WGS sequence"/>
</dbReference>
<reference evidence="2" key="1">
    <citation type="journal article" date="2014" name="Environ. Microbiol.">
        <title>Comparative genomics of the marine bacterial genus Glaciecola reveals the high degree of genomic diversity and genomic characteristic for cold adaptation.</title>
        <authorList>
            <person name="Qin Q.L."/>
            <person name="Xie B.B."/>
            <person name="Yu Y."/>
            <person name="Shu Y.L."/>
            <person name="Rong J.C."/>
            <person name="Zhang Y.J."/>
            <person name="Zhao D.L."/>
            <person name="Chen X.L."/>
            <person name="Zhang X.Y."/>
            <person name="Chen B."/>
            <person name="Zhou B.C."/>
            <person name="Zhang Y.Z."/>
        </authorList>
    </citation>
    <scope>NUCLEOTIDE SEQUENCE [LARGE SCALE GENOMIC DNA]</scope>
    <source>
        <strain evidence="2">ACAM 615</strain>
    </source>
</reference>
<proteinExistence type="predicted"/>